<evidence type="ECO:0000256" key="1">
    <source>
        <dbReference type="ARBA" id="ARBA00004141"/>
    </source>
</evidence>
<sequence>MNWAPLVLTMLATGVLAGVMAGLLGVGGGIVIVPALDTALGALGVDPAIRMHVAVATSLATIVLTSLSSARAHHQRGAVDFTLARRWGPLIFLGAVLGAWLASRLHGNALALLFGGVAVLLGLRMLLFGGRNPAPGRELAAGGLARLFPLGIGGLSSMMGIGGGTFSVPVLTLLGHSIHRAVGTSALFGLLISLPGALAYVATGWGDARLPAGSLGFVSLPGLACIAPMTVLAAPLGARLAHRLTARQLNLAFGVFLVLVASRMLYRAL</sequence>
<feature type="transmembrane region" description="Helical" evidence="6">
    <location>
        <begin position="249"/>
        <end position="266"/>
    </location>
</feature>
<keyword evidence="3 6" id="KW-0812">Transmembrane</keyword>
<keyword evidence="5 6" id="KW-0472">Membrane</keyword>
<proteinExistence type="inferred from homology"/>
<feature type="transmembrane region" description="Helical" evidence="6">
    <location>
        <begin position="87"/>
        <end position="103"/>
    </location>
</feature>
<dbReference type="Proteomes" id="UP000259273">
    <property type="component" value="Unassembled WGS sequence"/>
</dbReference>
<dbReference type="Pfam" id="PF01925">
    <property type="entry name" value="TauE"/>
    <property type="match status" value="1"/>
</dbReference>
<name>A0A3C1KQ49_9GAMM</name>
<comment type="subcellular location">
    <subcellularLocation>
        <location evidence="6">Cell membrane</location>
        <topology evidence="6">Multi-pass membrane protein</topology>
    </subcellularLocation>
    <subcellularLocation>
        <location evidence="1">Membrane</location>
        <topology evidence="1">Multi-pass membrane protein</topology>
    </subcellularLocation>
</comment>
<evidence type="ECO:0000256" key="2">
    <source>
        <dbReference type="ARBA" id="ARBA00009142"/>
    </source>
</evidence>
<accession>A0A3C1KQ49</accession>
<dbReference type="EMBL" id="DMND01000169">
    <property type="protein sequence ID" value="HAN28474.1"/>
    <property type="molecule type" value="Genomic_DNA"/>
</dbReference>
<evidence type="ECO:0000256" key="3">
    <source>
        <dbReference type="ARBA" id="ARBA00022692"/>
    </source>
</evidence>
<evidence type="ECO:0000256" key="6">
    <source>
        <dbReference type="RuleBase" id="RU363041"/>
    </source>
</evidence>
<dbReference type="PANTHER" id="PTHR43483:SF3">
    <property type="entry name" value="MEMBRANE TRANSPORTER PROTEIN HI_0806-RELATED"/>
    <property type="match status" value="1"/>
</dbReference>
<comment type="similarity">
    <text evidence="2 6">Belongs to the 4-toluene sulfonate uptake permease (TSUP) (TC 2.A.102) family.</text>
</comment>
<organism evidence="7 8">
    <name type="scientific">Haliea salexigens</name>
    <dbReference type="NCBI Taxonomy" id="287487"/>
    <lineage>
        <taxon>Bacteria</taxon>
        <taxon>Pseudomonadati</taxon>
        <taxon>Pseudomonadota</taxon>
        <taxon>Gammaproteobacteria</taxon>
        <taxon>Cellvibrionales</taxon>
        <taxon>Halieaceae</taxon>
        <taxon>Haliea</taxon>
    </lineage>
</organism>
<gene>
    <name evidence="7" type="ORF">DCP75_12285</name>
</gene>
<dbReference type="PANTHER" id="PTHR43483">
    <property type="entry name" value="MEMBRANE TRANSPORTER PROTEIN HI_0806-RELATED"/>
    <property type="match status" value="1"/>
</dbReference>
<comment type="caution">
    <text evidence="7">The sequence shown here is derived from an EMBL/GenBank/DDBJ whole genome shotgun (WGS) entry which is preliminary data.</text>
</comment>
<feature type="transmembrane region" description="Helical" evidence="6">
    <location>
        <begin position="147"/>
        <end position="174"/>
    </location>
</feature>
<feature type="transmembrane region" description="Helical" evidence="6">
    <location>
        <begin position="186"/>
        <end position="205"/>
    </location>
</feature>
<reference evidence="7 8" key="1">
    <citation type="journal article" date="2018" name="Nat. Biotechnol.">
        <title>A standardized bacterial taxonomy based on genome phylogeny substantially revises the tree of life.</title>
        <authorList>
            <person name="Parks D.H."/>
            <person name="Chuvochina M."/>
            <person name="Waite D.W."/>
            <person name="Rinke C."/>
            <person name="Skarshewski A."/>
            <person name="Chaumeil P.A."/>
            <person name="Hugenholtz P."/>
        </authorList>
    </citation>
    <scope>NUCLEOTIDE SEQUENCE [LARGE SCALE GENOMIC DNA]</scope>
    <source>
        <strain evidence="7">UBA9158</strain>
    </source>
</reference>
<evidence type="ECO:0000256" key="4">
    <source>
        <dbReference type="ARBA" id="ARBA00022989"/>
    </source>
</evidence>
<evidence type="ECO:0000313" key="8">
    <source>
        <dbReference type="Proteomes" id="UP000259273"/>
    </source>
</evidence>
<dbReference type="AlphaFoldDB" id="A0A3C1KQ49"/>
<dbReference type="GO" id="GO:0005886">
    <property type="term" value="C:plasma membrane"/>
    <property type="evidence" value="ECO:0007669"/>
    <property type="project" value="UniProtKB-SubCell"/>
</dbReference>
<evidence type="ECO:0000313" key="7">
    <source>
        <dbReference type="EMBL" id="HAN28474.1"/>
    </source>
</evidence>
<keyword evidence="4 6" id="KW-1133">Transmembrane helix</keyword>
<dbReference type="InterPro" id="IPR002781">
    <property type="entry name" value="TM_pro_TauE-like"/>
</dbReference>
<feature type="transmembrane region" description="Helical" evidence="6">
    <location>
        <begin position="217"/>
        <end position="237"/>
    </location>
</feature>
<evidence type="ECO:0000256" key="5">
    <source>
        <dbReference type="ARBA" id="ARBA00023136"/>
    </source>
</evidence>
<dbReference type="STRING" id="1121937.GCA_000423125_02614"/>
<protein>
    <recommendedName>
        <fullName evidence="6">Probable membrane transporter protein</fullName>
    </recommendedName>
</protein>
<feature type="transmembrane region" description="Helical" evidence="6">
    <location>
        <begin position="48"/>
        <end position="67"/>
    </location>
</feature>
<feature type="transmembrane region" description="Helical" evidence="6">
    <location>
        <begin position="6"/>
        <end position="36"/>
    </location>
</feature>
<feature type="transmembrane region" description="Helical" evidence="6">
    <location>
        <begin position="110"/>
        <end position="127"/>
    </location>
</feature>
<keyword evidence="6" id="KW-1003">Cell membrane</keyword>